<dbReference type="PROSITE" id="PS51257">
    <property type="entry name" value="PROKAR_LIPOPROTEIN"/>
    <property type="match status" value="1"/>
</dbReference>
<proteinExistence type="predicted"/>
<dbReference type="Pfam" id="PF16475">
    <property type="entry name" value="DUF5052"/>
    <property type="match status" value="1"/>
</dbReference>
<organism evidence="2 3">
    <name type="scientific">Paenibacillus eucommiae</name>
    <dbReference type="NCBI Taxonomy" id="1355755"/>
    <lineage>
        <taxon>Bacteria</taxon>
        <taxon>Bacillati</taxon>
        <taxon>Bacillota</taxon>
        <taxon>Bacilli</taxon>
        <taxon>Bacillales</taxon>
        <taxon>Paenibacillaceae</taxon>
        <taxon>Paenibacillus</taxon>
    </lineage>
</organism>
<dbReference type="InterPro" id="IPR032484">
    <property type="entry name" value="DUF5052"/>
</dbReference>
<feature type="chain" id="PRO_5046817495" description="DUF5052 family protein" evidence="1">
    <location>
        <begin position="21"/>
        <end position="204"/>
    </location>
</feature>
<keyword evidence="1" id="KW-0732">Signal</keyword>
<comment type="caution">
    <text evidence="2">The sequence shown here is derived from an EMBL/GenBank/DDBJ whole genome shotgun (WGS) entry which is preliminary data.</text>
</comment>
<feature type="signal peptide" evidence="1">
    <location>
        <begin position="1"/>
        <end position="20"/>
    </location>
</feature>
<evidence type="ECO:0000313" key="3">
    <source>
        <dbReference type="Proteomes" id="UP001519287"/>
    </source>
</evidence>
<evidence type="ECO:0000256" key="1">
    <source>
        <dbReference type="SAM" id="SignalP"/>
    </source>
</evidence>
<protein>
    <recommendedName>
        <fullName evidence="4">DUF5052 family protein</fullName>
    </recommendedName>
</protein>
<keyword evidence="3" id="KW-1185">Reference proteome</keyword>
<evidence type="ECO:0008006" key="4">
    <source>
        <dbReference type="Google" id="ProtNLM"/>
    </source>
</evidence>
<dbReference type="EMBL" id="JAGGLB010000003">
    <property type="protein sequence ID" value="MBP1990032.1"/>
    <property type="molecule type" value="Genomic_DNA"/>
</dbReference>
<sequence>MKKFHKAFALLAVSTLLILAAGCNFFGNEVGKMKSALKGREAIIQTYDEESNIIDKIEGKSIDIGANGSFELKDSEGSTVQKSGVMSITVGGKTMMHVGSSLILNEKGLTNVFEEYAKTNDLESSSRSIPFVNKMVNSVKNLTTGQKLLILVRSQSGKPLATFVGNNVSYFTTDIDKSTGFLVDGKYLFIYRCDYTVYDLSLFN</sequence>
<dbReference type="RefSeq" id="WP_209970790.1">
    <property type="nucleotide sequence ID" value="NZ_JAGGLB010000003.1"/>
</dbReference>
<dbReference type="Proteomes" id="UP001519287">
    <property type="component" value="Unassembled WGS sequence"/>
</dbReference>
<reference evidence="2 3" key="1">
    <citation type="submission" date="2021-03" db="EMBL/GenBank/DDBJ databases">
        <title>Genomic Encyclopedia of Type Strains, Phase IV (KMG-IV): sequencing the most valuable type-strain genomes for metagenomic binning, comparative biology and taxonomic classification.</title>
        <authorList>
            <person name="Goeker M."/>
        </authorList>
    </citation>
    <scope>NUCLEOTIDE SEQUENCE [LARGE SCALE GENOMIC DNA]</scope>
    <source>
        <strain evidence="2 3">DSM 26048</strain>
    </source>
</reference>
<accession>A0ABS4IR35</accession>
<evidence type="ECO:0000313" key="2">
    <source>
        <dbReference type="EMBL" id="MBP1990032.1"/>
    </source>
</evidence>
<name>A0ABS4IR35_9BACL</name>
<gene>
    <name evidence="2" type="ORF">J2Z66_001630</name>
</gene>